<gene>
    <name evidence="2" type="ORF">D9756_006588</name>
</gene>
<proteinExistence type="predicted"/>
<dbReference type="AlphaFoldDB" id="A0A8H5G256"/>
<sequence length="278" mass="31459">MSNLDAETYLAHIHASRRRAGPLGPPLSLEDLRWPGEPYDIPSFGLRHAGPGYVTGTPPFMSCWLDNDEGHPHTAIHDAELFLWAFVKTSLDFEGPGATRSQRSREFDRFFTALFLDPYTSRKTKRQILQSQEELDGLLSHVSPYFVDFKDLTRDWRRVLEIAHKYPAGMEYNYPHQAIVRCIDRAISKVRASPAPESTMEKDAKQKRIKSSDEIKQAILNQQTVHAMMNDQTKSTATSPTVPDQDIPSSNSATRASNRLPPSPPARRAREGNKHKSH</sequence>
<reference evidence="2 3" key="1">
    <citation type="journal article" date="2020" name="ISME J.">
        <title>Uncovering the hidden diversity of litter-decomposition mechanisms in mushroom-forming fungi.</title>
        <authorList>
            <person name="Floudas D."/>
            <person name="Bentzer J."/>
            <person name="Ahren D."/>
            <person name="Johansson T."/>
            <person name="Persson P."/>
            <person name="Tunlid A."/>
        </authorList>
    </citation>
    <scope>NUCLEOTIDE SEQUENCE [LARGE SCALE GENOMIC DNA]</scope>
    <source>
        <strain evidence="2 3">CBS 146.42</strain>
    </source>
</reference>
<keyword evidence="3" id="KW-1185">Reference proteome</keyword>
<evidence type="ECO:0000313" key="3">
    <source>
        <dbReference type="Proteomes" id="UP000559027"/>
    </source>
</evidence>
<dbReference type="EMBL" id="JAACJO010000006">
    <property type="protein sequence ID" value="KAF5356957.1"/>
    <property type="molecule type" value="Genomic_DNA"/>
</dbReference>
<feature type="region of interest" description="Disordered" evidence="1">
    <location>
        <begin position="229"/>
        <end position="278"/>
    </location>
</feature>
<accession>A0A8H5G256</accession>
<evidence type="ECO:0000313" key="2">
    <source>
        <dbReference type="EMBL" id="KAF5356957.1"/>
    </source>
</evidence>
<feature type="compositionally biased region" description="Basic and acidic residues" evidence="1">
    <location>
        <begin position="268"/>
        <end position="278"/>
    </location>
</feature>
<feature type="compositionally biased region" description="Polar residues" evidence="1">
    <location>
        <begin position="229"/>
        <end position="254"/>
    </location>
</feature>
<comment type="caution">
    <text evidence="2">The sequence shown here is derived from an EMBL/GenBank/DDBJ whole genome shotgun (WGS) entry which is preliminary data.</text>
</comment>
<evidence type="ECO:0000256" key="1">
    <source>
        <dbReference type="SAM" id="MobiDB-lite"/>
    </source>
</evidence>
<organism evidence="2 3">
    <name type="scientific">Leucocoprinus leucothites</name>
    <dbReference type="NCBI Taxonomy" id="201217"/>
    <lineage>
        <taxon>Eukaryota</taxon>
        <taxon>Fungi</taxon>
        <taxon>Dikarya</taxon>
        <taxon>Basidiomycota</taxon>
        <taxon>Agaricomycotina</taxon>
        <taxon>Agaricomycetes</taxon>
        <taxon>Agaricomycetidae</taxon>
        <taxon>Agaricales</taxon>
        <taxon>Agaricineae</taxon>
        <taxon>Agaricaceae</taxon>
        <taxon>Leucocoprinus</taxon>
    </lineage>
</organism>
<dbReference type="Proteomes" id="UP000559027">
    <property type="component" value="Unassembled WGS sequence"/>
</dbReference>
<name>A0A8H5G256_9AGAR</name>
<protein>
    <submittedName>
        <fullName evidence="2">Uncharacterized protein</fullName>
    </submittedName>
</protein>